<keyword evidence="2" id="KW-1133">Transmembrane helix</keyword>
<feature type="transmembrane region" description="Helical" evidence="2">
    <location>
        <begin position="115"/>
        <end position="135"/>
    </location>
</feature>
<feature type="transmembrane region" description="Helical" evidence="2">
    <location>
        <begin position="168"/>
        <end position="186"/>
    </location>
</feature>
<name>A0ABZ1ETZ2_9ACTN</name>
<accession>A0ABZ1ETZ2</accession>
<gene>
    <name evidence="3" type="ORF">OG849_10280</name>
</gene>
<feature type="compositionally biased region" description="Pro residues" evidence="1">
    <location>
        <begin position="290"/>
        <end position="300"/>
    </location>
</feature>
<evidence type="ECO:0008006" key="5">
    <source>
        <dbReference type="Google" id="ProtNLM"/>
    </source>
</evidence>
<dbReference type="Proteomes" id="UP001356428">
    <property type="component" value="Chromosome"/>
</dbReference>
<evidence type="ECO:0000313" key="3">
    <source>
        <dbReference type="EMBL" id="WSB07615.1"/>
    </source>
</evidence>
<sequence>MSRPVQGGLTVTALVFVPLLAVAGSDGFRATLDFTTGVLSLVSLSAAVAWGLLATDRLFLSTRQRIVCQGIHRATAIAALGFLLLHGTVKIALGHVSLIGALIPFGLGVTGTAGLIGFGSLAGLLMVVTAATGALRSAFAHPSPAATRLGQSLGSPREAGGIAGRWRALHALAYPAWCAALVHGLYAGRAPATWVVVMYSLCLTAVAGALCLRLLPRPTKRRITDRITALMSPDADFDMPDPVLRGSSRPGAERGPGRDREPPAPAPEGWSAPDREVRGTPVRPRTLSAPLPPPMPPPAPLSGSLQSGSLHEAPTELLYGVQPPAYEPPPRSSDRLADGPVGGPGAGPGIGASGGPGIGASGGPGISAGYRAVSQAGDATRPPGARWPAPSPAPPAQAHHGPQGAEHTYAPPQEPPLYASPLYTTSPYGTPAYGTADATPSFDSAPTGSVPKPGAPAPSYGTSYETSYEAPYETPYRAAPAPESFDTAVPTPAVPIPPTPGTGAEPPAGPFSAPPAGEPWHAPAGDRP</sequence>
<feature type="region of interest" description="Disordered" evidence="1">
    <location>
        <begin position="232"/>
        <end position="308"/>
    </location>
</feature>
<keyword evidence="2" id="KW-0812">Transmembrane</keyword>
<feature type="compositionally biased region" description="Pro residues" evidence="1">
    <location>
        <begin position="507"/>
        <end position="517"/>
    </location>
</feature>
<protein>
    <recommendedName>
        <fullName evidence="5">Cytochrome b/b6 domain-containing protein</fullName>
    </recommendedName>
</protein>
<feature type="region of interest" description="Disordered" evidence="1">
    <location>
        <begin position="320"/>
        <end position="528"/>
    </location>
</feature>
<feature type="compositionally biased region" description="Low complexity" evidence="1">
    <location>
        <begin position="396"/>
        <end position="405"/>
    </location>
</feature>
<dbReference type="RefSeq" id="WP_326705913.1">
    <property type="nucleotide sequence ID" value="NZ_CP108861.1"/>
</dbReference>
<feature type="transmembrane region" description="Helical" evidence="2">
    <location>
        <begin position="34"/>
        <end position="55"/>
    </location>
</feature>
<dbReference type="EMBL" id="CP109083">
    <property type="protein sequence ID" value="WSB07615.1"/>
    <property type="molecule type" value="Genomic_DNA"/>
</dbReference>
<proteinExistence type="predicted"/>
<evidence type="ECO:0000313" key="4">
    <source>
        <dbReference type="Proteomes" id="UP001356428"/>
    </source>
</evidence>
<keyword evidence="2" id="KW-0472">Membrane</keyword>
<organism evidence="3 4">
    <name type="scientific">Streptomyces cyaneofuscatus</name>
    <dbReference type="NCBI Taxonomy" id="66883"/>
    <lineage>
        <taxon>Bacteria</taxon>
        <taxon>Bacillati</taxon>
        <taxon>Actinomycetota</taxon>
        <taxon>Actinomycetes</taxon>
        <taxon>Kitasatosporales</taxon>
        <taxon>Streptomycetaceae</taxon>
        <taxon>Streptomyces</taxon>
    </lineage>
</organism>
<keyword evidence="4" id="KW-1185">Reference proteome</keyword>
<reference evidence="3 4" key="1">
    <citation type="submission" date="2022-10" db="EMBL/GenBank/DDBJ databases">
        <title>The complete genomes of actinobacterial strains from the NBC collection.</title>
        <authorList>
            <person name="Joergensen T.S."/>
            <person name="Alvarez Arevalo M."/>
            <person name="Sterndorff E.B."/>
            <person name="Faurdal D."/>
            <person name="Vuksanovic O."/>
            <person name="Mourched A.-S."/>
            <person name="Charusanti P."/>
            <person name="Shaw S."/>
            <person name="Blin K."/>
            <person name="Weber T."/>
        </authorList>
    </citation>
    <scope>NUCLEOTIDE SEQUENCE [LARGE SCALE GENOMIC DNA]</scope>
    <source>
        <strain evidence="3 4">NBC 01792</strain>
    </source>
</reference>
<feature type="compositionally biased region" description="Basic and acidic residues" evidence="1">
    <location>
        <begin position="251"/>
        <end position="262"/>
    </location>
</feature>
<feature type="compositionally biased region" description="Gly residues" evidence="1">
    <location>
        <begin position="340"/>
        <end position="366"/>
    </location>
</feature>
<feature type="transmembrane region" description="Helical" evidence="2">
    <location>
        <begin position="76"/>
        <end position="103"/>
    </location>
</feature>
<evidence type="ECO:0000256" key="1">
    <source>
        <dbReference type="SAM" id="MobiDB-lite"/>
    </source>
</evidence>
<evidence type="ECO:0000256" key="2">
    <source>
        <dbReference type="SAM" id="Phobius"/>
    </source>
</evidence>
<feature type="transmembrane region" description="Helical" evidence="2">
    <location>
        <begin position="192"/>
        <end position="215"/>
    </location>
</feature>